<dbReference type="HOGENOM" id="CLU_085408_2_2_1"/>
<dbReference type="Proteomes" id="UP000016930">
    <property type="component" value="Unassembled WGS sequence"/>
</dbReference>
<name>M2RHY3_CERS8</name>
<comment type="catalytic activity">
    <reaction evidence="11">
        <text>an N-acetyl-alpha-D-glucosaminyl-diphospho-di-trans,poly-cis-dolichol + UDP-N-acetyl-alpha-D-glucosamine = an N,N'-diacetylchitobiosyl-diphospho-di-trans,poly-cis-dolichol + UDP + H(+)</text>
        <dbReference type="Rhea" id="RHEA:23380"/>
        <dbReference type="Rhea" id="RHEA-COMP:19507"/>
        <dbReference type="Rhea" id="RHEA-COMP:19510"/>
        <dbReference type="ChEBI" id="CHEBI:15378"/>
        <dbReference type="ChEBI" id="CHEBI:57269"/>
        <dbReference type="ChEBI" id="CHEBI:57705"/>
        <dbReference type="ChEBI" id="CHEBI:58223"/>
        <dbReference type="ChEBI" id="CHEBI:58427"/>
        <dbReference type="EC" id="2.4.1.141"/>
    </reaction>
</comment>
<dbReference type="AlphaFoldDB" id="M2RHY3"/>
<evidence type="ECO:0000256" key="2">
    <source>
        <dbReference type="ARBA" id="ARBA00006962"/>
    </source>
</evidence>
<dbReference type="InterPro" id="IPR039042">
    <property type="entry name" value="Alg13-like"/>
</dbReference>
<dbReference type="Pfam" id="PF04101">
    <property type="entry name" value="Glyco_tran_28_C"/>
    <property type="match status" value="1"/>
</dbReference>
<dbReference type="GO" id="GO:0005783">
    <property type="term" value="C:endoplasmic reticulum"/>
    <property type="evidence" value="ECO:0007669"/>
    <property type="project" value="UniProtKB-SubCell"/>
</dbReference>
<gene>
    <name evidence="12" type="primary">ALG13</name>
    <name evidence="14" type="ORF">CERSUDRAFT_48173</name>
</gene>
<keyword evidence="7 12" id="KW-0808">Transferase</keyword>
<evidence type="ECO:0000256" key="12">
    <source>
        <dbReference type="RuleBase" id="RU362128"/>
    </source>
</evidence>
<keyword evidence="8 12" id="KW-0256">Endoplasmic reticulum</keyword>
<dbReference type="SUPFAM" id="SSF53756">
    <property type="entry name" value="UDP-Glycosyltransferase/glycogen phosphorylase"/>
    <property type="match status" value="1"/>
</dbReference>
<keyword evidence="15" id="KW-1185">Reference proteome</keyword>
<reference evidence="14 15" key="1">
    <citation type="journal article" date="2012" name="Proc. Natl. Acad. Sci. U.S.A.">
        <title>Comparative genomics of Ceriporiopsis subvermispora and Phanerochaete chrysosporium provide insight into selective ligninolysis.</title>
        <authorList>
            <person name="Fernandez-Fueyo E."/>
            <person name="Ruiz-Duenas F.J."/>
            <person name="Ferreira P."/>
            <person name="Floudas D."/>
            <person name="Hibbett D.S."/>
            <person name="Canessa P."/>
            <person name="Larrondo L.F."/>
            <person name="James T.Y."/>
            <person name="Seelenfreund D."/>
            <person name="Lobos S."/>
            <person name="Polanco R."/>
            <person name="Tello M."/>
            <person name="Honda Y."/>
            <person name="Watanabe T."/>
            <person name="Watanabe T."/>
            <person name="Ryu J.S."/>
            <person name="Kubicek C.P."/>
            <person name="Schmoll M."/>
            <person name="Gaskell J."/>
            <person name="Hammel K.E."/>
            <person name="St John F.J."/>
            <person name="Vanden Wymelenberg A."/>
            <person name="Sabat G."/>
            <person name="Splinter BonDurant S."/>
            <person name="Syed K."/>
            <person name="Yadav J.S."/>
            <person name="Doddapaneni H."/>
            <person name="Subramanian V."/>
            <person name="Lavin J.L."/>
            <person name="Oguiza J.A."/>
            <person name="Perez G."/>
            <person name="Pisabarro A.G."/>
            <person name="Ramirez L."/>
            <person name="Santoyo F."/>
            <person name="Master E."/>
            <person name="Coutinho P.M."/>
            <person name="Henrissat B."/>
            <person name="Lombard V."/>
            <person name="Magnuson J.K."/>
            <person name="Kuees U."/>
            <person name="Hori C."/>
            <person name="Igarashi K."/>
            <person name="Samejima M."/>
            <person name="Held B.W."/>
            <person name="Barry K.W."/>
            <person name="LaButti K.M."/>
            <person name="Lapidus A."/>
            <person name="Lindquist E.A."/>
            <person name="Lucas S.M."/>
            <person name="Riley R."/>
            <person name="Salamov A.A."/>
            <person name="Hoffmeister D."/>
            <person name="Schwenk D."/>
            <person name="Hadar Y."/>
            <person name="Yarden O."/>
            <person name="de Vries R.P."/>
            <person name="Wiebenga A."/>
            <person name="Stenlid J."/>
            <person name="Eastwood D."/>
            <person name="Grigoriev I.V."/>
            <person name="Berka R.M."/>
            <person name="Blanchette R.A."/>
            <person name="Kersten P."/>
            <person name="Martinez A.T."/>
            <person name="Vicuna R."/>
            <person name="Cullen D."/>
        </authorList>
    </citation>
    <scope>NUCLEOTIDE SEQUENCE [LARGE SCALE GENOMIC DNA]</scope>
    <source>
        <strain evidence="14 15">B</strain>
    </source>
</reference>
<evidence type="ECO:0000313" key="14">
    <source>
        <dbReference type="EMBL" id="EMD38396.1"/>
    </source>
</evidence>
<evidence type="ECO:0000256" key="10">
    <source>
        <dbReference type="ARBA" id="ARBA00032061"/>
    </source>
</evidence>
<evidence type="ECO:0000256" key="1">
    <source>
        <dbReference type="ARBA" id="ARBA00004240"/>
    </source>
</evidence>
<dbReference type="EMBL" id="KB445795">
    <property type="protein sequence ID" value="EMD38396.1"/>
    <property type="molecule type" value="Genomic_DNA"/>
</dbReference>
<feature type="domain" description="Glycosyl transferase family 28 C-terminal" evidence="13">
    <location>
        <begin position="2"/>
        <end position="153"/>
    </location>
</feature>
<protein>
    <recommendedName>
        <fullName evidence="5 12">UDP-N-acetylglucosamine transferase subunit ALG13</fullName>
        <ecNumber evidence="4 12">2.4.1.141</ecNumber>
    </recommendedName>
    <alternativeName>
        <fullName evidence="10 12">Asparagine-linked glycosylation protein 13</fullName>
    </alternativeName>
</protein>
<dbReference type="Gene3D" id="3.40.50.2000">
    <property type="entry name" value="Glycogen Phosphorylase B"/>
    <property type="match status" value="1"/>
</dbReference>
<organism evidence="14 15">
    <name type="scientific">Ceriporiopsis subvermispora (strain B)</name>
    <name type="common">White-rot fungus</name>
    <name type="synonym">Gelatoporia subvermispora</name>
    <dbReference type="NCBI Taxonomy" id="914234"/>
    <lineage>
        <taxon>Eukaryota</taxon>
        <taxon>Fungi</taxon>
        <taxon>Dikarya</taxon>
        <taxon>Basidiomycota</taxon>
        <taxon>Agaricomycotina</taxon>
        <taxon>Agaricomycetes</taxon>
        <taxon>Polyporales</taxon>
        <taxon>Gelatoporiaceae</taxon>
        <taxon>Gelatoporia</taxon>
    </lineage>
</organism>
<evidence type="ECO:0000256" key="5">
    <source>
        <dbReference type="ARBA" id="ARBA00017468"/>
    </source>
</evidence>
<evidence type="ECO:0000256" key="3">
    <source>
        <dbReference type="ARBA" id="ARBA00011198"/>
    </source>
</evidence>
<dbReference type="GO" id="GO:0006488">
    <property type="term" value="P:dolichol-linked oligosaccharide biosynthetic process"/>
    <property type="evidence" value="ECO:0007669"/>
    <property type="project" value="InterPro"/>
</dbReference>
<comment type="function">
    <text evidence="9 12">Involved in protein N-glycosylation. Essential for the second step of the dolichol-linked oligosaccharide pathway.</text>
</comment>
<dbReference type="OrthoDB" id="20273at2759"/>
<dbReference type="PANTHER" id="PTHR12867">
    <property type="entry name" value="GLYCOSYL TRANSFERASE-RELATED"/>
    <property type="match status" value="1"/>
</dbReference>
<comment type="similarity">
    <text evidence="2 12">Belongs to the glycosyltransferase 28 family.</text>
</comment>
<evidence type="ECO:0000256" key="4">
    <source>
        <dbReference type="ARBA" id="ARBA00012614"/>
    </source>
</evidence>
<accession>M2RHY3</accession>
<evidence type="ECO:0000256" key="8">
    <source>
        <dbReference type="ARBA" id="ARBA00022824"/>
    </source>
</evidence>
<comment type="subunit">
    <text evidence="3 12">Heterodimer with ALG14 to form a functional enzyme.</text>
</comment>
<evidence type="ECO:0000256" key="6">
    <source>
        <dbReference type="ARBA" id="ARBA00022676"/>
    </source>
</evidence>
<dbReference type="InterPro" id="IPR007235">
    <property type="entry name" value="Glyco_trans_28_C"/>
</dbReference>
<comment type="subcellular location">
    <subcellularLocation>
        <location evidence="1 12">Endoplasmic reticulum</location>
    </subcellularLocation>
</comment>
<evidence type="ECO:0000256" key="11">
    <source>
        <dbReference type="ARBA" id="ARBA00048184"/>
    </source>
</evidence>
<sequence>MHVFVTVGSTRFDALIHRVLSDDVLAALRTRGYSTLVVQCGNSDWDASSFIQEGDDWRHAADDMTIEVWRFKPSLQEEYERADLIISHAGSGTILDVLRLGKSLIVVPNETLLDNHQEELANALEDLGHLKASTISDLPQTIRTLEDTKLMPFPPFNGSRFRELLDEEMGFVAGPGDRG</sequence>
<evidence type="ECO:0000256" key="7">
    <source>
        <dbReference type="ARBA" id="ARBA00022679"/>
    </source>
</evidence>
<evidence type="ECO:0000256" key="9">
    <source>
        <dbReference type="ARBA" id="ARBA00024804"/>
    </source>
</evidence>
<dbReference type="EC" id="2.4.1.141" evidence="4 12"/>
<dbReference type="PANTHER" id="PTHR12867:SF6">
    <property type="entry name" value="N-ACETYLGLUCOSAMINYLDIPHOSPHODOLICHOL N-ACETYLGLUCOSAMINYLTRANSFERASE"/>
    <property type="match status" value="1"/>
</dbReference>
<dbReference type="STRING" id="914234.M2RHY3"/>
<keyword evidence="6 12" id="KW-0328">Glycosyltransferase</keyword>
<proteinExistence type="inferred from homology"/>
<dbReference type="GO" id="GO:0004577">
    <property type="term" value="F:N-acetylglucosaminyldiphosphodolichol N-acetylglucosaminyltransferase activity"/>
    <property type="evidence" value="ECO:0007669"/>
    <property type="project" value="UniProtKB-EC"/>
</dbReference>
<evidence type="ECO:0000259" key="13">
    <source>
        <dbReference type="Pfam" id="PF04101"/>
    </source>
</evidence>
<evidence type="ECO:0000313" key="15">
    <source>
        <dbReference type="Proteomes" id="UP000016930"/>
    </source>
</evidence>